<organism evidence="1 2">
    <name type="scientific">Coemansia javaensis</name>
    <dbReference type="NCBI Taxonomy" id="2761396"/>
    <lineage>
        <taxon>Eukaryota</taxon>
        <taxon>Fungi</taxon>
        <taxon>Fungi incertae sedis</taxon>
        <taxon>Zoopagomycota</taxon>
        <taxon>Kickxellomycotina</taxon>
        <taxon>Kickxellomycetes</taxon>
        <taxon>Kickxellales</taxon>
        <taxon>Kickxellaceae</taxon>
        <taxon>Coemansia</taxon>
    </lineage>
</organism>
<evidence type="ECO:0000313" key="1">
    <source>
        <dbReference type="EMBL" id="KAJ2784354.1"/>
    </source>
</evidence>
<dbReference type="AlphaFoldDB" id="A0A9W8LLZ6"/>
<name>A0A9W8LLZ6_9FUNG</name>
<dbReference type="EMBL" id="JANBUL010000028">
    <property type="protein sequence ID" value="KAJ2784354.1"/>
    <property type="molecule type" value="Genomic_DNA"/>
</dbReference>
<protein>
    <submittedName>
        <fullName evidence="1">Uncharacterized protein</fullName>
    </submittedName>
</protein>
<evidence type="ECO:0000313" key="2">
    <source>
        <dbReference type="Proteomes" id="UP001140217"/>
    </source>
</evidence>
<keyword evidence="2" id="KW-1185">Reference proteome</keyword>
<comment type="caution">
    <text evidence="1">The sequence shown here is derived from an EMBL/GenBank/DDBJ whole genome shotgun (WGS) entry which is preliminary data.</text>
</comment>
<proteinExistence type="predicted"/>
<accession>A0A9W8LLZ6</accession>
<gene>
    <name evidence="1" type="ORF">H4R18_001158</name>
</gene>
<dbReference type="Proteomes" id="UP001140217">
    <property type="component" value="Unassembled WGS sequence"/>
</dbReference>
<reference evidence="1" key="1">
    <citation type="submission" date="2022-07" db="EMBL/GenBank/DDBJ databases">
        <title>Phylogenomic reconstructions and comparative analyses of Kickxellomycotina fungi.</title>
        <authorList>
            <person name="Reynolds N.K."/>
            <person name="Stajich J.E."/>
            <person name="Barry K."/>
            <person name="Grigoriev I.V."/>
            <person name="Crous P."/>
            <person name="Smith M.E."/>
        </authorList>
    </citation>
    <scope>NUCLEOTIDE SEQUENCE</scope>
    <source>
        <strain evidence="1">NBRC 105414</strain>
    </source>
</reference>
<sequence>MSTAIVSFDLYWKKPAGSSGSEYQLKAHTYNITLSANATAGVLKTRAADRIKSIFEGCAFSGSNSLGPVRVQVTYPKRTPNSAYIRITGHVRPGLGVQAIEAKKGEALGFLNRL</sequence>